<reference evidence="3" key="1">
    <citation type="journal article" date="2017" name="Nat. Ecol. Evol.">
        <title>Genome expansion and lineage-specific genetic innovations in the forest pathogenic fungi Armillaria.</title>
        <authorList>
            <person name="Sipos G."/>
            <person name="Prasanna A.N."/>
            <person name="Walter M.C."/>
            <person name="O'Connor E."/>
            <person name="Balint B."/>
            <person name="Krizsan K."/>
            <person name="Kiss B."/>
            <person name="Hess J."/>
            <person name="Varga T."/>
            <person name="Slot J."/>
            <person name="Riley R."/>
            <person name="Boka B."/>
            <person name="Rigling D."/>
            <person name="Barry K."/>
            <person name="Lee J."/>
            <person name="Mihaltcheva S."/>
            <person name="LaButti K."/>
            <person name="Lipzen A."/>
            <person name="Waldron R."/>
            <person name="Moloney N.M."/>
            <person name="Sperisen C."/>
            <person name="Kredics L."/>
            <person name="Vagvoelgyi C."/>
            <person name="Patrignani A."/>
            <person name="Fitzpatrick D."/>
            <person name="Nagy I."/>
            <person name="Doyle S."/>
            <person name="Anderson J.B."/>
            <person name="Grigoriev I.V."/>
            <person name="Gueldener U."/>
            <person name="Muensterkoetter M."/>
            <person name="Nagy L.G."/>
        </authorList>
    </citation>
    <scope>NUCLEOTIDE SEQUENCE [LARGE SCALE GENOMIC DNA]</scope>
    <source>
        <strain evidence="3">28-4</strain>
    </source>
</reference>
<feature type="region of interest" description="Disordered" evidence="1">
    <location>
        <begin position="1"/>
        <end position="29"/>
    </location>
</feature>
<feature type="region of interest" description="Disordered" evidence="1">
    <location>
        <begin position="70"/>
        <end position="103"/>
    </location>
</feature>
<evidence type="ECO:0000313" key="2">
    <source>
        <dbReference type="EMBL" id="PBK71111.1"/>
    </source>
</evidence>
<gene>
    <name evidence="2" type="ORF">ARMSODRAFT_1002974</name>
</gene>
<dbReference type="Proteomes" id="UP000218334">
    <property type="component" value="Unassembled WGS sequence"/>
</dbReference>
<keyword evidence="3" id="KW-1185">Reference proteome</keyword>
<dbReference type="EMBL" id="KZ293424">
    <property type="protein sequence ID" value="PBK71111.1"/>
    <property type="molecule type" value="Genomic_DNA"/>
</dbReference>
<protein>
    <submittedName>
        <fullName evidence="2">Uncharacterized protein</fullName>
    </submittedName>
</protein>
<organism evidence="2 3">
    <name type="scientific">Armillaria solidipes</name>
    <dbReference type="NCBI Taxonomy" id="1076256"/>
    <lineage>
        <taxon>Eukaryota</taxon>
        <taxon>Fungi</taxon>
        <taxon>Dikarya</taxon>
        <taxon>Basidiomycota</taxon>
        <taxon>Agaricomycotina</taxon>
        <taxon>Agaricomycetes</taxon>
        <taxon>Agaricomycetidae</taxon>
        <taxon>Agaricales</taxon>
        <taxon>Marasmiineae</taxon>
        <taxon>Physalacriaceae</taxon>
        <taxon>Armillaria</taxon>
    </lineage>
</organism>
<sequence>MEDSEERQLMKKEFSPKPQDQNHADTEDFDIALMSGAHGMDSERREEIVSERGWSTCEETHERPDFALRRVSSSGEQDLGYDGWNKGTRGRRREDDHGRVGNGRRVVVSQSAGCRSEEGLKEMVVIEETATRMPNPALLSFLGQLPKHKILQMPDLRFVTVA</sequence>
<accession>A0A2H3BJQ1</accession>
<proteinExistence type="predicted"/>
<dbReference type="AlphaFoldDB" id="A0A2H3BJQ1"/>
<evidence type="ECO:0000313" key="3">
    <source>
        <dbReference type="Proteomes" id="UP000218334"/>
    </source>
</evidence>
<name>A0A2H3BJQ1_9AGAR</name>
<feature type="compositionally biased region" description="Basic and acidic residues" evidence="1">
    <location>
        <begin position="1"/>
        <end position="26"/>
    </location>
</feature>
<evidence type="ECO:0000256" key="1">
    <source>
        <dbReference type="SAM" id="MobiDB-lite"/>
    </source>
</evidence>